<dbReference type="InterPro" id="IPR000835">
    <property type="entry name" value="HTH_MarR-typ"/>
</dbReference>
<reference evidence="2" key="1">
    <citation type="journal article" date="2014" name="Int. J. Syst. Evol. Microbiol.">
        <title>Complete genome sequence of Corynebacterium casei LMG S-19264T (=DSM 44701T), isolated from a smear-ripened cheese.</title>
        <authorList>
            <consortium name="US DOE Joint Genome Institute (JGI-PGF)"/>
            <person name="Walter F."/>
            <person name="Albersmeier A."/>
            <person name="Kalinowski J."/>
            <person name="Ruckert C."/>
        </authorList>
    </citation>
    <scope>NUCLEOTIDE SEQUENCE</scope>
    <source>
        <strain evidence="2">JCM 4646</strain>
    </source>
</reference>
<dbReference type="Pfam" id="PF12802">
    <property type="entry name" value="MarR_2"/>
    <property type="match status" value="1"/>
</dbReference>
<dbReference type="Proteomes" id="UP000617734">
    <property type="component" value="Unassembled WGS sequence"/>
</dbReference>
<gene>
    <name evidence="2" type="ORF">GCM10018781_13470</name>
</gene>
<dbReference type="GO" id="GO:0006950">
    <property type="term" value="P:response to stress"/>
    <property type="evidence" value="ECO:0007669"/>
    <property type="project" value="TreeGrafter"/>
</dbReference>
<sequence>MEGKERPGATAAQALYAMDRMIALAQFGQQDIAGRLGLNVTDLTCLGFVIEAAQAVESLTAGDLAERARLTTGAVTGVLNRLEKAGYTRREADPKDRRRVRVVMEDAAQARVMAVYGPFYERLGALFGDYSAEETAVLADWFTRARAAMQLSLDEIREGGAETGA</sequence>
<dbReference type="PROSITE" id="PS50995">
    <property type="entry name" value="HTH_MARR_2"/>
    <property type="match status" value="1"/>
</dbReference>
<dbReference type="SMART" id="SM00347">
    <property type="entry name" value="HTH_MARR"/>
    <property type="match status" value="1"/>
</dbReference>
<protein>
    <recommendedName>
        <fullName evidence="1">HTH marR-type domain-containing protein</fullName>
    </recommendedName>
</protein>
<dbReference type="GO" id="GO:0003700">
    <property type="term" value="F:DNA-binding transcription factor activity"/>
    <property type="evidence" value="ECO:0007669"/>
    <property type="project" value="InterPro"/>
</dbReference>
<accession>A0A919FFL2</accession>
<dbReference type="InterPro" id="IPR039422">
    <property type="entry name" value="MarR/SlyA-like"/>
</dbReference>
<dbReference type="InterPro" id="IPR036388">
    <property type="entry name" value="WH-like_DNA-bd_sf"/>
</dbReference>
<keyword evidence="3" id="KW-1185">Reference proteome</keyword>
<dbReference type="AlphaFoldDB" id="A0A919FFL2"/>
<evidence type="ECO:0000313" key="3">
    <source>
        <dbReference type="Proteomes" id="UP000617734"/>
    </source>
</evidence>
<dbReference type="SUPFAM" id="SSF46785">
    <property type="entry name" value="Winged helix' DNA-binding domain"/>
    <property type="match status" value="1"/>
</dbReference>
<organism evidence="2 3">
    <name type="scientific">Kitasatospora indigofera</name>
    <dbReference type="NCBI Taxonomy" id="67307"/>
    <lineage>
        <taxon>Bacteria</taxon>
        <taxon>Bacillati</taxon>
        <taxon>Actinomycetota</taxon>
        <taxon>Actinomycetes</taxon>
        <taxon>Kitasatosporales</taxon>
        <taxon>Streptomycetaceae</taxon>
        <taxon>Kitasatospora</taxon>
    </lineage>
</organism>
<evidence type="ECO:0000313" key="2">
    <source>
        <dbReference type="EMBL" id="GHH63624.1"/>
    </source>
</evidence>
<comment type="caution">
    <text evidence="2">The sequence shown here is derived from an EMBL/GenBank/DDBJ whole genome shotgun (WGS) entry which is preliminary data.</text>
</comment>
<dbReference type="RefSeq" id="WP_190209888.1">
    <property type="nucleotide sequence ID" value="NZ_BNBO01000004.1"/>
</dbReference>
<evidence type="ECO:0000259" key="1">
    <source>
        <dbReference type="PROSITE" id="PS50995"/>
    </source>
</evidence>
<reference evidence="2" key="2">
    <citation type="submission" date="2020-09" db="EMBL/GenBank/DDBJ databases">
        <authorList>
            <person name="Sun Q."/>
            <person name="Ohkuma M."/>
        </authorList>
    </citation>
    <scope>NUCLEOTIDE SEQUENCE</scope>
    <source>
        <strain evidence="2">JCM 4646</strain>
    </source>
</reference>
<dbReference type="InterPro" id="IPR036390">
    <property type="entry name" value="WH_DNA-bd_sf"/>
</dbReference>
<dbReference type="PANTHER" id="PTHR33164:SF106">
    <property type="entry name" value="TRANSCRIPTIONAL REGULATORY PROTEIN"/>
    <property type="match status" value="1"/>
</dbReference>
<proteinExistence type="predicted"/>
<dbReference type="GeneID" id="95351843"/>
<feature type="domain" description="HTH marR-type" evidence="1">
    <location>
        <begin position="8"/>
        <end position="147"/>
    </location>
</feature>
<name>A0A919FFL2_9ACTN</name>
<dbReference type="EMBL" id="BNBO01000004">
    <property type="protein sequence ID" value="GHH63624.1"/>
    <property type="molecule type" value="Genomic_DNA"/>
</dbReference>
<dbReference type="PANTHER" id="PTHR33164">
    <property type="entry name" value="TRANSCRIPTIONAL REGULATOR, MARR FAMILY"/>
    <property type="match status" value="1"/>
</dbReference>
<dbReference type="Gene3D" id="1.10.10.10">
    <property type="entry name" value="Winged helix-like DNA-binding domain superfamily/Winged helix DNA-binding domain"/>
    <property type="match status" value="1"/>
</dbReference>